<name>A0A7C9BL85_9BACT</name>
<feature type="transmembrane region" description="Helical" evidence="1">
    <location>
        <begin position="395"/>
        <end position="416"/>
    </location>
</feature>
<dbReference type="AlphaFoldDB" id="A0A7C9BL85"/>
<accession>A0A7C9BL85</accession>
<feature type="transmembrane region" description="Helical" evidence="1">
    <location>
        <begin position="199"/>
        <end position="231"/>
    </location>
</feature>
<comment type="caution">
    <text evidence="2">The sequence shown here is derived from an EMBL/GenBank/DDBJ whole genome shotgun (WGS) entry which is preliminary data.</text>
</comment>
<feature type="transmembrane region" description="Helical" evidence="1">
    <location>
        <begin position="12"/>
        <end position="32"/>
    </location>
</feature>
<organism evidence="2 3">
    <name type="scientific">Salmonirosea aquatica</name>
    <dbReference type="NCBI Taxonomy" id="2654236"/>
    <lineage>
        <taxon>Bacteria</taxon>
        <taxon>Pseudomonadati</taxon>
        <taxon>Bacteroidota</taxon>
        <taxon>Cytophagia</taxon>
        <taxon>Cytophagales</taxon>
        <taxon>Spirosomataceae</taxon>
        <taxon>Salmonirosea</taxon>
    </lineage>
</organism>
<dbReference type="Proteomes" id="UP000479293">
    <property type="component" value="Unassembled WGS sequence"/>
</dbReference>
<sequence>MNTNEFLRSDPLLFEYFGVVLVLLFFFGITFFFKRIPWLRTVAGLGLIAAPVAYFYLILDAHTVNIPYTDDWNLLETVYKLQRESDFVKAAKILFEQVNQHRFAFERLVMLAMVALSGTVNIKGLLLLGNLFLLAIAYLFFLTCRQERVTWHYFIPVPYVLFNLAYFENAFWGIAAIQNTPLIFFAFLSAYGLGRRDTVGLALGIGAALVATFVSGTGMVAWVVGAIILGFQQRYRTLIPWIGLAVGIILFYFLFDYYFIESAEGKVWQHPIFNGLLWFGFLGNALYLDIPHPLYPAFYPDMVACIFLGIFLGLVFVAWVLRYYFKPRVQWSHWFVLGAFLFVLGTGAMFVLSRPMSQFFMYGGNVFSRRYMLFGVVLLATAYIGLVVLTKRVQYLQQGVLVLGLLGFVALNFQSYHTSLIQLRKQYDELSLDAYYWKHYTTFLTASTDFGAIPFWNHPTRMKELVAAVETSGLSQFYASDYLPDPTHIKALMKDNAPKYDGNVEAEADFRQGDDNLPAEYLTFFIDPRTEPDPGCLLLVSEKYVLPLPALPPPNSWTDFLKERTYYGSRFYYGMYRSKLPSGVFGVWVVTPNDSDPGRLTFLDTGKRMRLRLPSLK</sequence>
<feature type="transmembrane region" description="Helical" evidence="1">
    <location>
        <begin position="125"/>
        <end position="143"/>
    </location>
</feature>
<feature type="transmembrane region" description="Helical" evidence="1">
    <location>
        <begin position="38"/>
        <end position="59"/>
    </location>
</feature>
<gene>
    <name evidence="2" type="ORF">GBK04_18860</name>
</gene>
<feature type="transmembrane region" description="Helical" evidence="1">
    <location>
        <begin position="302"/>
        <end position="325"/>
    </location>
</feature>
<keyword evidence="3" id="KW-1185">Reference proteome</keyword>
<protein>
    <recommendedName>
        <fullName evidence="4">Glycosyltransferase RgtA/B/C/D-like domain-containing protein</fullName>
    </recommendedName>
</protein>
<feature type="transmembrane region" description="Helical" evidence="1">
    <location>
        <begin position="149"/>
        <end position="167"/>
    </location>
</feature>
<dbReference type="RefSeq" id="WP_152762335.1">
    <property type="nucleotide sequence ID" value="NZ_WHLY01000002.1"/>
</dbReference>
<reference evidence="2 3" key="1">
    <citation type="submission" date="2019-10" db="EMBL/GenBank/DDBJ databases">
        <title>Draft Genome Sequence of Cytophagaceae sp. SJW1-29.</title>
        <authorList>
            <person name="Choi A."/>
        </authorList>
    </citation>
    <scope>NUCLEOTIDE SEQUENCE [LARGE SCALE GENOMIC DNA]</scope>
    <source>
        <strain evidence="2 3">SJW1-29</strain>
    </source>
</reference>
<evidence type="ECO:0000313" key="2">
    <source>
        <dbReference type="EMBL" id="MPR35355.1"/>
    </source>
</evidence>
<keyword evidence="1" id="KW-1133">Transmembrane helix</keyword>
<feature type="transmembrane region" description="Helical" evidence="1">
    <location>
        <begin position="272"/>
        <end position="290"/>
    </location>
</feature>
<keyword evidence="1" id="KW-0812">Transmembrane</keyword>
<evidence type="ECO:0008006" key="4">
    <source>
        <dbReference type="Google" id="ProtNLM"/>
    </source>
</evidence>
<feature type="transmembrane region" description="Helical" evidence="1">
    <location>
        <begin position="331"/>
        <end position="351"/>
    </location>
</feature>
<feature type="transmembrane region" description="Helical" evidence="1">
    <location>
        <begin position="371"/>
        <end position="389"/>
    </location>
</feature>
<feature type="transmembrane region" description="Helical" evidence="1">
    <location>
        <begin position="238"/>
        <end position="260"/>
    </location>
</feature>
<feature type="transmembrane region" description="Helical" evidence="1">
    <location>
        <begin position="174"/>
        <end position="193"/>
    </location>
</feature>
<proteinExistence type="predicted"/>
<evidence type="ECO:0000313" key="3">
    <source>
        <dbReference type="Proteomes" id="UP000479293"/>
    </source>
</evidence>
<evidence type="ECO:0000256" key="1">
    <source>
        <dbReference type="SAM" id="Phobius"/>
    </source>
</evidence>
<keyword evidence="1" id="KW-0472">Membrane</keyword>
<dbReference type="EMBL" id="WHLY01000002">
    <property type="protein sequence ID" value="MPR35355.1"/>
    <property type="molecule type" value="Genomic_DNA"/>
</dbReference>